<keyword evidence="1" id="KW-0808">Transferase</keyword>
<keyword evidence="2" id="KW-1185">Reference proteome</keyword>
<dbReference type="EMBL" id="CP146612">
    <property type="protein sequence ID" value="WWX25360.1"/>
    <property type="molecule type" value="Genomic_DNA"/>
</dbReference>
<reference evidence="1 2" key="1">
    <citation type="submission" date="2024-03" db="EMBL/GenBank/DDBJ databases">
        <title>A Dehalogenimonas Isolated from Estuarine Sediments Dihaloeliminates Chlorinated Alkanes.</title>
        <authorList>
            <person name="Yang Y."/>
            <person name="Wang H."/>
        </authorList>
    </citation>
    <scope>NUCLEOTIDE SEQUENCE [LARGE SCALE GENOMIC DNA]</scope>
    <source>
        <strain evidence="1 2">W</strain>
    </source>
</reference>
<dbReference type="GO" id="GO:0016740">
    <property type="term" value="F:transferase activity"/>
    <property type="evidence" value="ECO:0007669"/>
    <property type="project" value="UniProtKB-KW"/>
</dbReference>
<dbReference type="Proteomes" id="UP001375370">
    <property type="component" value="Chromosome"/>
</dbReference>
<proteinExistence type="predicted"/>
<name>A0ABZ2J373_9CHLR</name>
<dbReference type="Pfam" id="PF08843">
    <property type="entry name" value="AbiEii"/>
    <property type="match status" value="1"/>
</dbReference>
<organism evidence="1 2">
    <name type="scientific">Candidatus Dehalogenimonas loeffleri</name>
    <dbReference type="NCBI Taxonomy" id="3127115"/>
    <lineage>
        <taxon>Bacteria</taxon>
        <taxon>Bacillati</taxon>
        <taxon>Chloroflexota</taxon>
        <taxon>Dehalococcoidia</taxon>
        <taxon>Dehalococcoidales</taxon>
        <taxon>Dehalococcoidaceae</taxon>
        <taxon>Dehalogenimonas</taxon>
    </lineage>
</organism>
<gene>
    <name evidence="1" type="ORF">V8247_08970</name>
</gene>
<evidence type="ECO:0000313" key="2">
    <source>
        <dbReference type="Proteomes" id="UP001375370"/>
    </source>
</evidence>
<sequence length="286" mass="32125">MKSNIAVSIQARLLTIARERGEEFNLLLTRYAMERFLYRLSVSEAGNRYLLKGALLFSLWFDSPHRPTRDIDLLEIGMANETYTISAIKEICRVRAADGIRFDPDSISVEQIREDDVYGGLRVKINGRLGNTRCNVQVDIGFGDAVTPGPEEIDFPVILAEQPVIKLRAYPRSTMIAEKLEAIVSLGMANSRVKDYYDLFALAGEDLPPESIAEAIVATFNRRRTPLPEDTPLGLSDEFAGDDGKRAMWSAFRSRNRIAAPELGHVVNGIRSFVTEPLRLAREQRH</sequence>
<protein>
    <submittedName>
        <fullName evidence="1">Nucleotidyl transferase AbiEii/AbiGii toxin family protein</fullName>
    </submittedName>
</protein>
<evidence type="ECO:0000313" key="1">
    <source>
        <dbReference type="EMBL" id="WWX25360.1"/>
    </source>
</evidence>
<accession>A0ABZ2J373</accession>
<dbReference type="InterPro" id="IPR014942">
    <property type="entry name" value="AbiEii"/>
</dbReference>
<dbReference type="RefSeq" id="WP_338737500.1">
    <property type="nucleotide sequence ID" value="NZ_CP146612.1"/>
</dbReference>